<name>A0AA88C956_9BURK</name>
<dbReference type="GO" id="GO:0003700">
    <property type="term" value="F:DNA-binding transcription factor activity"/>
    <property type="evidence" value="ECO:0007669"/>
    <property type="project" value="InterPro"/>
</dbReference>
<reference evidence="4" key="2">
    <citation type="submission" date="2022-12" db="EMBL/GenBank/DDBJ databases">
        <authorList>
            <person name="Sun Q."/>
            <person name="Kim S."/>
        </authorList>
    </citation>
    <scope>NUCLEOTIDE SEQUENCE</scope>
    <source>
        <strain evidence="4">KCTC 12344</strain>
    </source>
</reference>
<evidence type="ECO:0000256" key="1">
    <source>
        <dbReference type="ARBA" id="ARBA00023015"/>
    </source>
</evidence>
<dbReference type="Proteomes" id="UP000619512">
    <property type="component" value="Unassembled WGS sequence"/>
</dbReference>
<dbReference type="InterPro" id="IPR009057">
    <property type="entry name" value="Homeodomain-like_sf"/>
</dbReference>
<dbReference type="EMBL" id="BMWW01000005">
    <property type="protein sequence ID" value="GGY97010.1"/>
    <property type="molecule type" value="Genomic_DNA"/>
</dbReference>
<dbReference type="InterPro" id="IPR029062">
    <property type="entry name" value="Class_I_gatase-like"/>
</dbReference>
<dbReference type="Pfam" id="PF12833">
    <property type="entry name" value="HTH_18"/>
    <property type="match status" value="1"/>
</dbReference>
<dbReference type="InterPro" id="IPR002818">
    <property type="entry name" value="DJ-1/PfpI"/>
</dbReference>
<evidence type="ECO:0000313" key="4">
    <source>
        <dbReference type="EMBL" id="GGY97010.1"/>
    </source>
</evidence>
<dbReference type="AlphaFoldDB" id="A0AA88C956"/>
<dbReference type="PANTHER" id="PTHR43130:SF3">
    <property type="entry name" value="HTH-TYPE TRANSCRIPTIONAL REGULATOR RV1931C"/>
    <property type="match status" value="1"/>
</dbReference>
<dbReference type="PANTHER" id="PTHR43130">
    <property type="entry name" value="ARAC-FAMILY TRANSCRIPTIONAL REGULATOR"/>
    <property type="match status" value="1"/>
</dbReference>
<dbReference type="CDD" id="cd03137">
    <property type="entry name" value="GATase1_AraC_1"/>
    <property type="match status" value="1"/>
</dbReference>
<evidence type="ECO:0000313" key="5">
    <source>
        <dbReference type="Proteomes" id="UP000619512"/>
    </source>
</evidence>
<dbReference type="GO" id="GO:0043565">
    <property type="term" value="F:sequence-specific DNA binding"/>
    <property type="evidence" value="ECO:0007669"/>
    <property type="project" value="InterPro"/>
</dbReference>
<reference evidence="4" key="1">
    <citation type="journal article" date="2014" name="Int. J. Syst. Evol. Microbiol.">
        <title>Complete genome sequence of Corynebacterium casei LMG S-19264T (=DSM 44701T), isolated from a smear-ripened cheese.</title>
        <authorList>
            <consortium name="US DOE Joint Genome Institute (JGI-PGF)"/>
            <person name="Walter F."/>
            <person name="Albersmeier A."/>
            <person name="Kalinowski J."/>
            <person name="Ruckert C."/>
        </authorList>
    </citation>
    <scope>NUCLEOTIDE SEQUENCE</scope>
    <source>
        <strain evidence="4">KCTC 12344</strain>
    </source>
</reference>
<keyword evidence="1" id="KW-0805">Transcription regulation</keyword>
<dbReference type="SUPFAM" id="SSF52317">
    <property type="entry name" value="Class I glutamine amidotransferase-like"/>
    <property type="match status" value="1"/>
</dbReference>
<dbReference type="SMART" id="SM00342">
    <property type="entry name" value="HTH_ARAC"/>
    <property type="match status" value="1"/>
</dbReference>
<dbReference type="InterPro" id="IPR018060">
    <property type="entry name" value="HTH_AraC"/>
</dbReference>
<organism evidence="4 5">
    <name type="scientific">Pseudoduganella plicata</name>
    <dbReference type="NCBI Taxonomy" id="321984"/>
    <lineage>
        <taxon>Bacteria</taxon>
        <taxon>Pseudomonadati</taxon>
        <taxon>Pseudomonadota</taxon>
        <taxon>Betaproteobacteria</taxon>
        <taxon>Burkholderiales</taxon>
        <taxon>Oxalobacteraceae</taxon>
        <taxon>Telluria group</taxon>
        <taxon>Pseudoduganella</taxon>
    </lineage>
</organism>
<sequence>MFSGHQTKFFPMTARLPIVALIVYPDFSPFHFSVPYMMFSAQLPEGRLFELRIVSSDARPLAAERAMTVQPDGGLELVDIADIVVVPGWHDLNVRPDAALVAALARAHARGAYVVGLCYGAYVLAYAGLLDGRRASTHWMAEADFSVRFPRVKLDMNALYVDEERLITSAGTGAGLDCCLYLVREWCGPKIANKVARTMVIPPHREGGQAQFIEQPVAASTEDSQVNRLLDYLRENLATQHSIDDLAARAATSRRTFTRHFHKATGMTLGDWLVNERLQQTRELLETTAIPVERISELTGFQTPLALRQHFKKRFHVSPRDWRRTFGEKAGAEQR</sequence>
<protein>
    <submittedName>
        <fullName evidence="4">AraC family transcriptional regulator</fullName>
    </submittedName>
</protein>
<evidence type="ECO:0000259" key="3">
    <source>
        <dbReference type="PROSITE" id="PS01124"/>
    </source>
</evidence>
<dbReference type="PROSITE" id="PS01124">
    <property type="entry name" value="HTH_ARAC_FAMILY_2"/>
    <property type="match status" value="1"/>
</dbReference>
<dbReference type="SUPFAM" id="SSF46689">
    <property type="entry name" value="Homeodomain-like"/>
    <property type="match status" value="2"/>
</dbReference>
<comment type="caution">
    <text evidence="4">The sequence shown here is derived from an EMBL/GenBank/DDBJ whole genome shotgun (WGS) entry which is preliminary data.</text>
</comment>
<dbReference type="Pfam" id="PF01965">
    <property type="entry name" value="DJ-1_PfpI"/>
    <property type="match status" value="1"/>
</dbReference>
<gene>
    <name evidence="4" type="primary">adpA</name>
    <name evidence="4" type="ORF">GCM10007388_33330</name>
</gene>
<accession>A0AA88C956</accession>
<feature type="domain" description="HTH araC/xylS-type" evidence="3">
    <location>
        <begin position="227"/>
        <end position="325"/>
    </location>
</feature>
<keyword evidence="2" id="KW-0804">Transcription</keyword>
<dbReference type="InterPro" id="IPR052158">
    <property type="entry name" value="INH-QAR"/>
</dbReference>
<proteinExistence type="predicted"/>
<dbReference type="Gene3D" id="3.40.50.880">
    <property type="match status" value="1"/>
</dbReference>
<evidence type="ECO:0000256" key="2">
    <source>
        <dbReference type="ARBA" id="ARBA00023163"/>
    </source>
</evidence>
<dbReference type="Gene3D" id="1.10.10.60">
    <property type="entry name" value="Homeodomain-like"/>
    <property type="match status" value="1"/>
</dbReference>